<name>A0A4R7D6B9_9FLAO</name>
<dbReference type="RefSeq" id="WP_133673518.1">
    <property type="nucleotide sequence ID" value="NZ_SNZW01000015.1"/>
</dbReference>
<dbReference type="OrthoDB" id="1143206at2"/>
<feature type="domain" description="DUF4369" evidence="1">
    <location>
        <begin position="26"/>
        <end position="124"/>
    </location>
</feature>
<dbReference type="Proteomes" id="UP000295274">
    <property type="component" value="Unassembled WGS sequence"/>
</dbReference>
<reference evidence="2 3" key="1">
    <citation type="submission" date="2019-03" db="EMBL/GenBank/DDBJ databases">
        <title>Genomic Encyclopedia of Type Strains, Phase III (KMG-III): the genomes of soil and plant-associated and newly described type strains.</title>
        <authorList>
            <person name="Whitman W."/>
        </authorList>
    </citation>
    <scope>NUCLEOTIDE SEQUENCE [LARGE SCALE GENOMIC DNA]</scope>
    <source>
        <strain evidence="2 3">CECT 8455</strain>
    </source>
</reference>
<gene>
    <name evidence="2" type="ORF">DFQ03_2583</name>
</gene>
<evidence type="ECO:0000313" key="2">
    <source>
        <dbReference type="EMBL" id="TDS14496.1"/>
    </source>
</evidence>
<dbReference type="AlphaFoldDB" id="A0A4R7D6B9"/>
<sequence>MKKILFVIVAILALGSCGDNPKETMIVNGKIKGLKKGTLYLQHVPDSVLVTVDSVAINGDGNFSFTTKLMSPEIFYLYLDKKDNNDINDRITFFAEPGTITINSDWNTFDTTAKITGSESNEKLKEYKQTMSGINKRNVEIMMNAAQPNGELSKLSIDSLANISNRNTQRGYAFAINFALNNKSSFIAPYIALKEIPDANVKYLDSIYQVLTPEVAESKYGKELAELLKKN</sequence>
<organism evidence="2 3">
    <name type="scientific">Maribacter caenipelagi</name>
    <dbReference type="NCBI Taxonomy" id="1447781"/>
    <lineage>
        <taxon>Bacteria</taxon>
        <taxon>Pseudomonadati</taxon>
        <taxon>Bacteroidota</taxon>
        <taxon>Flavobacteriia</taxon>
        <taxon>Flavobacteriales</taxon>
        <taxon>Flavobacteriaceae</taxon>
        <taxon>Maribacter</taxon>
    </lineage>
</organism>
<evidence type="ECO:0000313" key="3">
    <source>
        <dbReference type="Proteomes" id="UP000295274"/>
    </source>
</evidence>
<accession>A0A4R7D6B9</accession>
<proteinExistence type="predicted"/>
<comment type="caution">
    <text evidence="2">The sequence shown here is derived from an EMBL/GenBank/DDBJ whole genome shotgun (WGS) entry which is preliminary data.</text>
</comment>
<dbReference type="InterPro" id="IPR025380">
    <property type="entry name" value="DUF4369"/>
</dbReference>
<dbReference type="PROSITE" id="PS51257">
    <property type="entry name" value="PROKAR_LIPOPROTEIN"/>
    <property type="match status" value="1"/>
</dbReference>
<dbReference type="EMBL" id="SNZW01000015">
    <property type="protein sequence ID" value="TDS14496.1"/>
    <property type="molecule type" value="Genomic_DNA"/>
</dbReference>
<evidence type="ECO:0000259" key="1">
    <source>
        <dbReference type="Pfam" id="PF14289"/>
    </source>
</evidence>
<dbReference type="Pfam" id="PF14289">
    <property type="entry name" value="DUF4369"/>
    <property type="match status" value="1"/>
</dbReference>
<protein>
    <submittedName>
        <fullName evidence="2">Uncharacterized protein DUF4369</fullName>
    </submittedName>
</protein>
<keyword evidence="3" id="KW-1185">Reference proteome</keyword>